<dbReference type="PANTHER" id="PTHR42749">
    <property type="entry name" value="CELL SHAPE-DETERMINING PROTEIN MREB"/>
    <property type="match status" value="1"/>
</dbReference>
<evidence type="ECO:0000313" key="6">
    <source>
        <dbReference type="Proteomes" id="UP000253919"/>
    </source>
</evidence>
<dbReference type="GO" id="GO:0005524">
    <property type="term" value="F:ATP binding"/>
    <property type="evidence" value="ECO:0007669"/>
    <property type="project" value="UniProtKB-KW"/>
</dbReference>
<gene>
    <name evidence="5" type="ORF">AHMF7616_03903</name>
</gene>
<accession>A0A369QK17</accession>
<dbReference type="InterPro" id="IPR056546">
    <property type="entry name" value="MreB_MamK-like"/>
</dbReference>
<dbReference type="Gene3D" id="3.30.420.40">
    <property type="match status" value="1"/>
</dbReference>
<dbReference type="AlphaFoldDB" id="A0A369QK17"/>
<keyword evidence="6" id="KW-1185">Reference proteome</keyword>
<comment type="subcellular location">
    <subcellularLocation>
        <location evidence="1">Cytoplasm</location>
    </subcellularLocation>
</comment>
<evidence type="ECO:0000256" key="3">
    <source>
        <dbReference type="ARBA" id="ARBA00022741"/>
    </source>
</evidence>
<dbReference type="PANTHER" id="PTHR42749:SF1">
    <property type="entry name" value="CELL SHAPE-DETERMINING PROTEIN MREB"/>
    <property type="match status" value="1"/>
</dbReference>
<evidence type="ECO:0000256" key="2">
    <source>
        <dbReference type="ARBA" id="ARBA00022490"/>
    </source>
</evidence>
<keyword evidence="3" id="KW-0547">Nucleotide-binding</keyword>
<name>A0A369QK17_9BACT</name>
<keyword evidence="2" id="KW-0963">Cytoplasm</keyword>
<evidence type="ECO:0000256" key="4">
    <source>
        <dbReference type="ARBA" id="ARBA00022840"/>
    </source>
</evidence>
<dbReference type="Pfam" id="PF06723">
    <property type="entry name" value="MreB_Mbl"/>
    <property type="match status" value="1"/>
</dbReference>
<protein>
    <submittedName>
        <fullName evidence="5">MreB-like protein</fullName>
    </submittedName>
</protein>
<reference evidence="5 6" key="1">
    <citation type="submission" date="2018-04" db="EMBL/GenBank/DDBJ databases">
        <title>Adhaeribacter sp. HMF7616 genome sequencing and assembly.</title>
        <authorList>
            <person name="Kang H."/>
            <person name="Kang J."/>
            <person name="Cha I."/>
            <person name="Kim H."/>
            <person name="Joh K."/>
        </authorList>
    </citation>
    <scope>NUCLEOTIDE SEQUENCE [LARGE SCALE GENOMIC DNA]</scope>
    <source>
        <strain evidence="5 6">HMF7616</strain>
    </source>
</reference>
<dbReference type="GO" id="GO:0005737">
    <property type="term" value="C:cytoplasm"/>
    <property type="evidence" value="ECO:0007669"/>
    <property type="project" value="UniProtKB-SubCell"/>
</dbReference>
<organism evidence="5 6">
    <name type="scientific">Adhaeribacter pallidiroseus</name>
    <dbReference type="NCBI Taxonomy" id="2072847"/>
    <lineage>
        <taxon>Bacteria</taxon>
        <taxon>Pseudomonadati</taxon>
        <taxon>Bacteroidota</taxon>
        <taxon>Cytophagia</taxon>
        <taxon>Cytophagales</taxon>
        <taxon>Hymenobacteraceae</taxon>
        <taxon>Adhaeribacter</taxon>
    </lineage>
</organism>
<evidence type="ECO:0000313" key="5">
    <source>
        <dbReference type="EMBL" id="RDC65273.1"/>
    </source>
</evidence>
<sequence>MTGIPKVIKVTYTEIAIALDKSVSKIEEAVLKALEIAPPELSADIYDNGIHLTGGGAMLRGLDKRLAAKTKLPIHIAEDPLRAVVRGTGAAIKNINGFKNVLLT</sequence>
<proteinExistence type="predicted"/>
<dbReference type="Proteomes" id="UP000253919">
    <property type="component" value="Unassembled WGS sequence"/>
</dbReference>
<dbReference type="EMBL" id="QASA01000001">
    <property type="protein sequence ID" value="RDC65273.1"/>
    <property type="molecule type" value="Genomic_DNA"/>
</dbReference>
<keyword evidence="4" id="KW-0067">ATP-binding</keyword>
<dbReference type="InterPro" id="IPR043129">
    <property type="entry name" value="ATPase_NBD"/>
</dbReference>
<dbReference type="SUPFAM" id="SSF53067">
    <property type="entry name" value="Actin-like ATPase domain"/>
    <property type="match status" value="1"/>
</dbReference>
<comment type="caution">
    <text evidence="5">The sequence shown here is derived from an EMBL/GenBank/DDBJ whole genome shotgun (WGS) entry which is preliminary data.</text>
</comment>
<evidence type="ECO:0000256" key="1">
    <source>
        <dbReference type="ARBA" id="ARBA00004496"/>
    </source>
</evidence>